<evidence type="ECO:0000256" key="1">
    <source>
        <dbReference type="SAM" id="MobiDB-lite"/>
    </source>
</evidence>
<reference evidence="2" key="1">
    <citation type="submission" date="2022-07" db="EMBL/GenBank/DDBJ databases">
        <authorList>
            <person name="Trinca V."/>
            <person name="Uliana J.V.C."/>
            <person name="Torres T.T."/>
            <person name="Ward R.J."/>
            <person name="Monesi N."/>
        </authorList>
    </citation>
    <scope>NUCLEOTIDE SEQUENCE</scope>
    <source>
        <strain evidence="2">HSMRA1968</strain>
        <tissue evidence="2">Whole embryos</tissue>
    </source>
</reference>
<dbReference type="OrthoDB" id="449052at2759"/>
<comment type="caution">
    <text evidence="2">The sequence shown here is derived from an EMBL/GenBank/DDBJ whole genome shotgun (WGS) entry which is preliminary data.</text>
</comment>
<dbReference type="EMBL" id="WJQU01000004">
    <property type="protein sequence ID" value="KAJ6636539.1"/>
    <property type="molecule type" value="Genomic_DNA"/>
</dbReference>
<protein>
    <submittedName>
        <fullName evidence="2">Uncharacterized protein</fullName>
    </submittedName>
</protein>
<feature type="region of interest" description="Disordered" evidence="1">
    <location>
        <begin position="1"/>
        <end position="28"/>
    </location>
</feature>
<sequence>MGHHKQHGSSKYRDGSAHPHAGSDAQYYHTVTAVRRTDAFKSPMTKVMDLFRHRSNSAVSEADKRK</sequence>
<accession>A0A9Q0MSW9</accession>
<feature type="non-terminal residue" evidence="2">
    <location>
        <position position="1"/>
    </location>
</feature>
<evidence type="ECO:0000313" key="2">
    <source>
        <dbReference type="EMBL" id="KAJ6636539.1"/>
    </source>
</evidence>
<gene>
    <name evidence="2" type="ORF">Bhyg_15130</name>
</gene>
<evidence type="ECO:0000313" key="3">
    <source>
        <dbReference type="Proteomes" id="UP001151699"/>
    </source>
</evidence>
<proteinExistence type="predicted"/>
<organism evidence="2 3">
    <name type="scientific">Pseudolycoriella hygida</name>
    <dbReference type="NCBI Taxonomy" id="35572"/>
    <lineage>
        <taxon>Eukaryota</taxon>
        <taxon>Metazoa</taxon>
        <taxon>Ecdysozoa</taxon>
        <taxon>Arthropoda</taxon>
        <taxon>Hexapoda</taxon>
        <taxon>Insecta</taxon>
        <taxon>Pterygota</taxon>
        <taxon>Neoptera</taxon>
        <taxon>Endopterygota</taxon>
        <taxon>Diptera</taxon>
        <taxon>Nematocera</taxon>
        <taxon>Sciaroidea</taxon>
        <taxon>Sciaridae</taxon>
        <taxon>Pseudolycoriella</taxon>
    </lineage>
</organism>
<dbReference type="Proteomes" id="UP001151699">
    <property type="component" value="Chromosome C"/>
</dbReference>
<name>A0A9Q0MSW9_9DIPT</name>
<feature type="compositionally biased region" description="Basic residues" evidence="1">
    <location>
        <begin position="1"/>
        <end position="10"/>
    </location>
</feature>
<dbReference type="AlphaFoldDB" id="A0A9Q0MSW9"/>
<keyword evidence="3" id="KW-1185">Reference proteome</keyword>